<dbReference type="InterPro" id="IPR002634">
    <property type="entry name" value="BolA"/>
</dbReference>
<dbReference type="SUPFAM" id="SSF82657">
    <property type="entry name" value="BolA-like"/>
    <property type="match status" value="1"/>
</dbReference>
<evidence type="ECO:0000313" key="2">
    <source>
        <dbReference type="EMBL" id="MVS99506.1"/>
    </source>
</evidence>
<dbReference type="Proteomes" id="UP000438106">
    <property type="component" value="Unassembled WGS sequence"/>
</dbReference>
<sequence>MSMTDTIHAKLTEKFAPLHLEVIDESQSHHGHAGWREGGETHFRVRIATRNFDGLSRVAQHRAVNEALDDELKSSVHALAIEVLPTSSI</sequence>
<gene>
    <name evidence="2" type="ORF">GO014_10785</name>
</gene>
<dbReference type="PIRSF" id="PIRSF003113">
    <property type="entry name" value="BolA"/>
    <property type="match status" value="1"/>
</dbReference>
<dbReference type="AlphaFoldDB" id="A0A7X3FRP2"/>
<dbReference type="Pfam" id="PF01722">
    <property type="entry name" value="BolA"/>
    <property type="match status" value="1"/>
</dbReference>
<dbReference type="PANTHER" id="PTHR46230">
    <property type="match status" value="1"/>
</dbReference>
<accession>A0A7X3FRP2</accession>
<name>A0A7X3FRP2_9HYPH</name>
<dbReference type="PANTHER" id="PTHR46230:SF7">
    <property type="entry name" value="BOLA-LIKE PROTEIN 1"/>
    <property type="match status" value="1"/>
</dbReference>
<dbReference type="GO" id="GO:0016226">
    <property type="term" value="P:iron-sulfur cluster assembly"/>
    <property type="evidence" value="ECO:0007669"/>
    <property type="project" value="TreeGrafter"/>
</dbReference>
<dbReference type="EMBL" id="WQRF01000002">
    <property type="protein sequence ID" value="MVS99506.1"/>
    <property type="molecule type" value="Genomic_DNA"/>
</dbReference>
<evidence type="ECO:0000313" key="3">
    <source>
        <dbReference type="Proteomes" id="UP000438106"/>
    </source>
</evidence>
<organism evidence="2 3">
    <name type="scientific">Devosia marina</name>
    <dbReference type="NCBI Taxonomy" id="2683198"/>
    <lineage>
        <taxon>Bacteria</taxon>
        <taxon>Pseudomonadati</taxon>
        <taxon>Pseudomonadota</taxon>
        <taxon>Alphaproteobacteria</taxon>
        <taxon>Hyphomicrobiales</taxon>
        <taxon>Devosiaceae</taxon>
        <taxon>Devosia</taxon>
    </lineage>
</organism>
<dbReference type="Gene3D" id="3.30.300.90">
    <property type="entry name" value="BolA-like"/>
    <property type="match status" value="1"/>
</dbReference>
<keyword evidence="3" id="KW-1185">Reference proteome</keyword>
<reference evidence="2 3" key="1">
    <citation type="submission" date="2019-12" db="EMBL/GenBank/DDBJ databases">
        <title>Devosia maris sp. nov., isolated from the deep seawater.</title>
        <authorList>
            <person name="Liu Y."/>
        </authorList>
    </citation>
    <scope>NUCLEOTIDE SEQUENCE [LARGE SCALE GENOMIC DNA]</scope>
    <source>
        <strain evidence="2 3">L53-10-65</strain>
    </source>
</reference>
<comment type="similarity">
    <text evidence="1">Belongs to the BolA/IbaG family.</text>
</comment>
<evidence type="ECO:0000256" key="1">
    <source>
        <dbReference type="RuleBase" id="RU003860"/>
    </source>
</evidence>
<dbReference type="RefSeq" id="WP_104892967.1">
    <property type="nucleotide sequence ID" value="NZ_JAVKFR010000006.1"/>
</dbReference>
<comment type="caution">
    <text evidence="2">The sequence shown here is derived from an EMBL/GenBank/DDBJ whole genome shotgun (WGS) entry which is preliminary data.</text>
</comment>
<proteinExistence type="inferred from homology"/>
<protein>
    <submittedName>
        <fullName evidence="2">BolA/IbaG family iron-sulfur metabolism protein</fullName>
    </submittedName>
</protein>
<dbReference type="InterPro" id="IPR036065">
    <property type="entry name" value="BolA-like_sf"/>
</dbReference>